<proteinExistence type="predicted"/>
<name>A0A6C0LUY1_9ZZZZ</name>
<organism evidence="1">
    <name type="scientific">viral metagenome</name>
    <dbReference type="NCBI Taxonomy" id="1070528"/>
    <lineage>
        <taxon>unclassified sequences</taxon>
        <taxon>metagenomes</taxon>
        <taxon>organismal metagenomes</taxon>
    </lineage>
</organism>
<protein>
    <submittedName>
        <fullName evidence="1">Uncharacterized protein</fullName>
    </submittedName>
</protein>
<dbReference type="AlphaFoldDB" id="A0A6C0LUY1"/>
<reference evidence="1" key="1">
    <citation type="journal article" date="2020" name="Nature">
        <title>Giant virus diversity and host interactions through global metagenomics.</title>
        <authorList>
            <person name="Schulz F."/>
            <person name="Roux S."/>
            <person name="Paez-Espino D."/>
            <person name="Jungbluth S."/>
            <person name="Walsh D.A."/>
            <person name="Denef V.J."/>
            <person name="McMahon K.D."/>
            <person name="Konstantinidis K.T."/>
            <person name="Eloe-Fadrosh E.A."/>
            <person name="Kyrpides N.C."/>
            <person name="Woyke T."/>
        </authorList>
    </citation>
    <scope>NUCLEOTIDE SEQUENCE</scope>
    <source>
        <strain evidence="1">GVMAG-S-1016704-121</strain>
    </source>
</reference>
<sequence length="111" mass="12505">MSGEDTIKKTITMTLNYDTLIKELGESGDKDSTDIHDLSSQALMDKLDRFVDYRYDKKKYGMHQVNLTIHGVPTGFEPADFCELIKDHCDDISSFTSIEGGFSVSLFIDVN</sequence>
<dbReference type="EMBL" id="MN740558">
    <property type="protein sequence ID" value="QHU33561.1"/>
    <property type="molecule type" value="Genomic_DNA"/>
</dbReference>
<accession>A0A6C0LUY1</accession>
<evidence type="ECO:0000313" key="1">
    <source>
        <dbReference type="EMBL" id="QHU33561.1"/>
    </source>
</evidence>